<evidence type="ECO:0000313" key="1">
    <source>
        <dbReference type="EMBL" id="WTO81208.1"/>
    </source>
</evidence>
<gene>
    <name evidence="1" type="ORF">OHU27_01760</name>
</gene>
<evidence type="ECO:0000313" key="2">
    <source>
        <dbReference type="Proteomes" id="UP001622690"/>
    </source>
</evidence>
<dbReference type="Proteomes" id="UP001622690">
    <property type="component" value="Chromosome"/>
</dbReference>
<dbReference type="Pfam" id="PF17196">
    <property type="entry name" value="DUF5133"/>
    <property type="match status" value="1"/>
</dbReference>
<sequence length="82" mass="8737">MILPSEKDLRAALARFAEVRFAHDVHPTAHSAGALEDATYTLCVMVGTRTVAEALAAADVLLQRYGADRKAAAIQEDKTLAA</sequence>
<dbReference type="InterPro" id="IPR033457">
    <property type="entry name" value="DUF5133"/>
</dbReference>
<proteinExistence type="predicted"/>
<keyword evidence="2" id="KW-1185">Reference proteome</keyword>
<dbReference type="RefSeq" id="WP_055619859.1">
    <property type="nucleotide sequence ID" value="NZ_CP029043.1"/>
</dbReference>
<name>A0ABZ1IQF8_9ACTN</name>
<dbReference type="GeneID" id="95473120"/>
<organism evidence="1 2">
    <name type="scientific">Streptomyces nigra</name>
    <dbReference type="NCBI Taxonomy" id="1827580"/>
    <lineage>
        <taxon>Bacteria</taxon>
        <taxon>Bacillati</taxon>
        <taxon>Actinomycetota</taxon>
        <taxon>Actinomycetes</taxon>
        <taxon>Kitasatosporales</taxon>
        <taxon>Streptomycetaceae</taxon>
        <taxon>Streptomyces</taxon>
    </lineage>
</organism>
<accession>A0ABZ1IQF8</accession>
<reference evidence="1 2" key="1">
    <citation type="submission" date="2022-10" db="EMBL/GenBank/DDBJ databases">
        <title>The complete genomes of actinobacterial strains from the NBC collection.</title>
        <authorList>
            <person name="Joergensen T.S."/>
            <person name="Alvarez Arevalo M."/>
            <person name="Sterndorff E.B."/>
            <person name="Faurdal D."/>
            <person name="Vuksanovic O."/>
            <person name="Mourched A.-S."/>
            <person name="Charusanti P."/>
            <person name="Shaw S."/>
            <person name="Blin K."/>
            <person name="Weber T."/>
        </authorList>
    </citation>
    <scope>NUCLEOTIDE SEQUENCE [LARGE SCALE GENOMIC DNA]</scope>
    <source>
        <strain evidence="1 2">NBC_00206</strain>
    </source>
</reference>
<protein>
    <submittedName>
        <fullName evidence="1">DUF5133 domain-containing protein</fullName>
    </submittedName>
</protein>
<dbReference type="EMBL" id="CP108125">
    <property type="protein sequence ID" value="WTO81208.1"/>
    <property type="molecule type" value="Genomic_DNA"/>
</dbReference>